<proteinExistence type="predicted"/>
<comment type="caution">
    <text evidence="1">The sequence shown here is derived from an EMBL/GenBank/DDBJ whole genome shotgun (WGS) entry which is preliminary data.</text>
</comment>
<accession>A0A2T0LNF6</accession>
<evidence type="ECO:0000313" key="2">
    <source>
        <dbReference type="Proteomes" id="UP000238362"/>
    </source>
</evidence>
<evidence type="ECO:0000313" key="1">
    <source>
        <dbReference type="EMBL" id="PRX44710.1"/>
    </source>
</evidence>
<dbReference type="Proteomes" id="UP000238362">
    <property type="component" value="Unassembled WGS sequence"/>
</dbReference>
<name>A0A2T0LNF6_9PSEU</name>
<keyword evidence="2" id="KW-1185">Reference proteome</keyword>
<sequence>MTNRVLLVLVLATLALVGRLGVSLFAGWFCP</sequence>
<protein>
    <submittedName>
        <fullName evidence="1">Uncharacterized protein</fullName>
    </submittedName>
</protein>
<organism evidence="1 2">
    <name type="scientific">Prauserella shujinwangii</name>
    <dbReference type="NCBI Taxonomy" id="1453103"/>
    <lineage>
        <taxon>Bacteria</taxon>
        <taxon>Bacillati</taxon>
        <taxon>Actinomycetota</taxon>
        <taxon>Actinomycetes</taxon>
        <taxon>Pseudonocardiales</taxon>
        <taxon>Pseudonocardiaceae</taxon>
        <taxon>Prauserella</taxon>
    </lineage>
</organism>
<reference evidence="1 2" key="1">
    <citation type="submission" date="2018-03" db="EMBL/GenBank/DDBJ databases">
        <title>Genomic Encyclopedia of Type Strains, Phase III (KMG-III): the genomes of soil and plant-associated and newly described type strains.</title>
        <authorList>
            <person name="Whitman W."/>
        </authorList>
    </citation>
    <scope>NUCLEOTIDE SEQUENCE [LARGE SCALE GENOMIC DNA]</scope>
    <source>
        <strain evidence="1 2">CGMCC 4.7125</strain>
    </source>
</reference>
<dbReference type="AlphaFoldDB" id="A0A2T0LNF6"/>
<gene>
    <name evidence="1" type="ORF">B0I33_111224</name>
</gene>
<dbReference type="EMBL" id="PVNH01000011">
    <property type="protein sequence ID" value="PRX44710.1"/>
    <property type="molecule type" value="Genomic_DNA"/>
</dbReference>